<dbReference type="RefSeq" id="XP_006681558.1">
    <property type="nucleotide sequence ID" value="XM_006681495.1"/>
</dbReference>
<feature type="signal peptide" evidence="2">
    <location>
        <begin position="1"/>
        <end position="20"/>
    </location>
</feature>
<evidence type="ECO:0000256" key="2">
    <source>
        <dbReference type="SAM" id="SignalP"/>
    </source>
</evidence>
<protein>
    <submittedName>
        <fullName evidence="3">Uncharacterized protein</fullName>
    </submittedName>
</protein>
<dbReference type="AlphaFoldDB" id="F4PAC2"/>
<feature type="region of interest" description="Disordered" evidence="1">
    <location>
        <begin position="209"/>
        <end position="271"/>
    </location>
</feature>
<dbReference type="GeneID" id="18244170"/>
<feature type="compositionally biased region" description="Low complexity" evidence="1">
    <location>
        <begin position="220"/>
        <end position="235"/>
    </location>
</feature>
<dbReference type="EMBL" id="GL882890">
    <property type="protein sequence ID" value="EGF78041.1"/>
    <property type="molecule type" value="Genomic_DNA"/>
</dbReference>
<feature type="chain" id="PRO_5003312953" evidence="2">
    <location>
        <begin position="21"/>
        <end position="296"/>
    </location>
</feature>
<dbReference type="InParanoid" id="F4PAC2"/>
<evidence type="ECO:0000313" key="3">
    <source>
        <dbReference type="EMBL" id="EGF78041.1"/>
    </source>
</evidence>
<gene>
    <name evidence="3" type="ORF">BATDEDRAFT_91191</name>
</gene>
<evidence type="ECO:0000313" key="4">
    <source>
        <dbReference type="Proteomes" id="UP000007241"/>
    </source>
</evidence>
<name>F4PAC2_BATDJ</name>
<dbReference type="Proteomes" id="UP000007241">
    <property type="component" value="Unassembled WGS sequence"/>
</dbReference>
<keyword evidence="4" id="KW-1185">Reference proteome</keyword>
<feature type="compositionally biased region" description="Low complexity" evidence="1">
    <location>
        <begin position="30"/>
        <end position="42"/>
    </location>
</feature>
<feature type="compositionally biased region" description="Polar residues" evidence="1">
    <location>
        <begin position="209"/>
        <end position="219"/>
    </location>
</feature>
<accession>F4PAC2</accession>
<dbReference type="HOGENOM" id="CLU_054779_1_1_1"/>
<keyword evidence="2" id="KW-0732">Signal</keyword>
<organism evidence="3 4">
    <name type="scientific">Batrachochytrium dendrobatidis (strain JAM81 / FGSC 10211)</name>
    <name type="common">Frog chytrid fungus</name>
    <dbReference type="NCBI Taxonomy" id="684364"/>
    <lineage>
        <taxon>Eukaryota</taxon>
        <taxon>Fungi</taxon>
        <taxon>Fungi incertae sedis</taxon>
        <taxon>Chytridiomycota</taxon>
        <taxon>Chytridiomycota incertae sedis</taxon>
        <taxon>Chytridiomycetes</taxon>
        <taxon>Rhizophydiales</taxon>
        <taxon>Rhizophydiales incertae sedis</taxon>
        <taxon>Batrachochytrium</taxon>
    </lineage>
</organism>
<feature type="region of interest" description="Disordered" evidence="1">
    <location>
        <begin position="25"/>
        <end position="45"/>
    </location>
</feature>
<sequence>MKLPIAVLSSILLVCSVTIAKPIRPSKAKSTQSNPSTTPNTNGVDLGSLVSLSDNIKELLKKIVKKQHNYNQQKITCEEIEIKSYKQQKEVKLQEIKVVKSKNALLKSNGNGDDDDNLNAKLQEIERNLQSGSSILVKLEKSEKECNNYCDRLLRELNLLREELLKYFFGGLWDSRPLDELLSHIDSNPVVREYLQGLCVGKSSECKNSFGQDSGAKQTPQQQQEQEPQQQQQQEQEQEQEQQQEQQEQQQIPRVLPVIPPGSRSFGQRASSGIREGFSRLGHRFRSFVNRIRRIN</sequence>
<reference evidence="3 4" key="1">
    <citation type="submission" date="2009-12" db="EMBL/GenBank/DDBJ databases">
        <title>The draft genome of Batrachochytrium dendrobatidis.</title>
        <authorList>
            <consortium name="US DOE Joint Genome Institute (JGI-PGF)"/>
            <person name="Kuo A."/>
            <person name="Salamov A."/>
            <person name="Schmutz J."/>
            <person name="Lucas S."/>
            <person name="Pitluck S."/>
            <person name="Rosenblum E."/>
            <person name="Stajich J."/>
            <person name="Eisen M."/>
            <person name="Grigoriev I.V."/>
        </authorList>
    </citation>
    <scope>NUCLEOTIDE SEQUENCE [LARGE SCALE GENOMIC DNA]</scope>
    <source>
        <strain evidence="4">JAM81 / FGSC 10211</strain>
    </source>
</reference>
<evidence type="ECO:0000256" key="1">
    <source>
        <dbReference type="SAM" id="MobiDB-lite"/>
    </source>
</evidence>
<proteinExistence type="predicted"/>